<dbReference type="Gene3D" id="3.40.50.300">
    <property type="entry name" value="P-loop containing nucleotide triphosphate hydrolases"/>
    <property type="match status" value="2"/>
</dbReference>
<evidence type="ECO:0000256" key="2">
    <source>
        <dbReference type="ARBA" id="ARBA00022801"/>
    </source>
</evidence>
<dbReference type="InterPro" id="IPR014017">
    <property type="entry name" value="DNA_helicase_UvrD-like_C"/>
</dbReference>
<dbReference type="GO" id="GO:0005524">
    <property type="term" value="F:ATP binding"/>
    <property type="evidence" value="ECO:0007669"/>
    <property type="project" value="UniProtKB-UniRule"/>
</dbReference>
<dbReference type="InterPro" id="IPR000212">
    <property type="entry name" value="DNA_helicase_UvrD/REP"/>
</dbReference>
<feature type="binding site" evidence="9">
    <location>
        <begin position="274"/>
        <end position="281"/>
    </location>
    <ligand>
        <name>ATP</name>
        <dbReference type="ChEBI" id="CHEBI:30616"/>
    </ligand>
</feature>
<organism evidence="11 12">
    <name type="scientific">Frankia alni (strain DSM 45986 / CECT 9034 / ACN14a)</name>
    <dbReference type="NCBI Taxonomy" id="326424"/>
    <lineage>
        <taxon>Bacteria</taxon>
        <taxon>Bacillati</taxon>
        <taxon>Actinomycetota</taxon>
        <taxon>Actinomycetes</taxon>
        <taxon>Frankiales</taxon>
        <taxon>Frankiaceae</taxon>
        <taxon>Frankia</taxon>
    </lineage>
</organism>
<dbReference type="KEGG" id="fal:FRAAL0267"/>
<proteinExistence type="predicted"/>
<dbReference type="EC" id="5.6.2.4" evidence="7"/>
<evidence type="ECO:0000259" key="10">
    <source>
        <dbReference type="PROSITE" id="PS51198"/>
    </source>
</evidence>
<keyword evidence="3 9" id="KW-0347">Helicase</keyword>
<evidence type="ECO:0000256" key="4">
    <source>
        <dbReference type="ARBA" id="ARBA00022840"/>
    </source>
</evidence>
<dbReference type="STRING" id="326424.FRAAL0267"/>
<evidence type="ECO:0000256" key="6">
    <source>
        <dbReference type="ARBA" id="ARBA00034617"/>
    </source>
</evidence>
<evidence type="ECO:0000256" key="8">
    <source>
        <dbReference type="ARBA" id="ARBA00048988"/>
    </source>
</evidence>
<dbReference type="EMBL" id="CT573213">
    <property type="protein sequence ID" value="CAJ58944.1"/>
    <property type="molecule type" value="Genomic_DNA"/>
</dbReference>
<dbReference type="InterPro" id="IPR027417">
    <property type="entry name" value="P-loop_NTPase"/>
</dbReference>
<dbReference type="InterPro" id="IPR014016">
    <property type="entry name" value="UvrD-like_ATP-bd"/>
</dbReference>
<feature type="domain" description="UvrD-like helicase ATP-binding" evidence="10">
    <location>
        <begin position="253"/>
        <end position="522"/>
    </location>
</feature>
<comment type="catalytic activity">
    <reaction evidence="6">
        <text>Couples ATP hydrolysis with the unwinding of duplex DNA by translocating in the 3'-5' direction.</text>
        <dbReference type="EC" id="5.6.2.4"/>
    </reaction>
</comment>
<keyword evidence="1 9" id="KW-0547">Nucleotide-binding</keyword>
<gene>
    <name evidence="11" type="ordered locus">FRAAL0267</name>
</gene>
<dbReference type="Proteomes" id="UP000000657">
    <property type="component" value="Chromosome"/>
</dbReference>
<dbReference type="GO" id="GO:0043138">
    <property type="term" value="F:3'-5' DNA helicase activity"/>
    <property type="evidence" value="ECO:0007669"/>
    <property type="project" value="UniProtKB-EC"/>
</dbReference>
<evidence type="ECO:0000256" key="1">
    <source>
        <dbReference type="ARBA" id="ARBA00022741"/>
    </source>
</evidence>
<sequence>MGFEQWTRGGDVARLGIDKEFLLGFAALEKQVQNRVLDVFAKFEAATHAGLHLEKIGNVRDDRFRTIRIDRFWRGVVLAPDSGDTYTLLRVLPHDDAYAWAQRRRVSVNAATGRNEIRDVVAIDATLPELTRRAEQAPSRLFADVADKDLRRLGIDEQTLAFARVLTDVRQLEMARGFLPPNQWDALFGLAAGMTPEEVWAEIGAASEADRASFDADDVVAAVERSADRVVLVDGPEELLEVFRHPFALWRVYLHPTQRRIAQARFRGPARVTGGPGTGKTVVALHRARDLASQGVGRVLLTTFTSTMCDSLAADLDLLVHDPLERERITVATVNKIAYDVFRAWQPQPTILTDAEERAVWRTATRGLGLPFSESFLSEEWRQVILAQEILTEAGYQKARRAGRGRPLGPRQRAQVWAAWRQFDRELRASGRWTHEMICVEAARLLERAPHRPYRHVVIDEAQDLSPVQWRFLRTAVKPGADDFFLAGDAHQRIYHNRVSLRELGIQVVGRSARLTVNYRTTAEILAWSLGMLRGEPIDDLDGGLDSVAGYRSELHGPVPRLQGFATWNDEIREAAEQVRAWIRAGVAPDEIGVAVRSNKFAESLLPALHRLGVPARLLARLPEQQPAPIERAGGPAVAVGTMHRMKGLEFRCLTVLGVGERQVPAPGAVTPAGEDEIAHAQDVQRERCLLFVACTRAREELYISWHGAQSPFLAQLGPAAVRST</sequence>
<evidence type="ECO:0000256" key="3">
    <source>
        <dbReference type="ARBA" id="ARBA00022806"/>
    </source>
</evidence>
<dbReference type="HOGENOM" id="CLU_023846_0_0_11"/>
<evidence type="ECO:0000313" key="12">
    <source>
        <dbReference type="Proteomes" id="UP000000657"/>
    </source>
</evidence>
<evidence type="ECO:0000256" key="9">
    <source>
        <dbReference type="PROSITE-ProRule" id="PRU00560"/>
    </source>
</evidence>
<accession>Q0RU01</accession>
<dbReference type="GO" id="GO:0000725">
    <property type="term" value="P:recombinational repair"/>
    <property type="evidence" value="ECO:0007669"/>
    <property type="project" value="TreeGrafter"/>
</dbReference>
<dbReference type="GO" id="GO:0003677">
    <property type="term" value="F:DNA binding"/>
    <property type="evidence" value="ECO:0007669"/>
    <property type="project" value="InterPro"/>
</dbReference>
<evidence type="ECO:0000256" key="7">
    <source>
        <dbReference type="ARBA" id="ARBA00034808"/>
    </source>
</evidence>
<dbReference type="SUPFAM" id="SSF52540">
    <property type="entry name" value="P-loop containing nucleoside triphosphate hydrolases"/>
    <property type="match status" value="1"/>
</dbReference>
<keyword evidence="2 9" id="KW-0378">Hydrolase</keyword>
<comment type="catalytic activity">
    <reaction evidence="8">
        <text>ATP + H2O = ADP + phosphate + H(+)</text>
        <dbReference type="Rhea" id="RHEA:13065"/>
        <dbReference type="ChEBI" id="CHEBI:15377"/>
        <dbReference type="ChEBI" id="CHEBI:15378"/>
        <dbReference type="ChEBI" id="CHEBI:30616"/>
        <dbReference type="ChEBI" id="CHEBI:43474"/>
        <dbReference type="ChEBI" id="CHEBI:456216"/>
        <dbReference type="EC" id="5.6.2.4"/>
    </reaction>
</comment>
<keyword evidence="5" id="KW-0413">Isomerase</keyword>
<dbReference type="PANTHER" id="PTHR11070">
    <property type="entry name" value="UVRD / RECB / PCRA DNA HELICASE FAMILY MEMBER"/>
    <property type="match status" value="1"/>
</dbReference>
<keyword evidence="4 9" id="KW-0067">ATP-binding</keyword>
<dbReference type="AlphaFoldDB" id="Q0RU01"/>
<name>Q0RU01_FRAAA</name>
<dbReference type="Pfam" id="PF00580">
    <property type="entry name" value="UvrD-helicase"/>
    <property type="match status" value="1"/>
</dbReference>
<keyword evidence="12" id="KW-1185">Reference proteome</keyword>
<dbReference type="Pfam" id="PF13361">
    <property type="entry name" value="UvrD_C"/>
    <property type="match status" value="1"/>
</dbReference>
<reference evidence="11 12" key="1">
    <citation type="journal article" date="2007" name="Genome Res.">
        <title>Genome characteristics of facultatively symbiotic Frankia sp. strains reflect host range and host plant biogeography.</title>
        <authorList>
            <person name="Normand P."/>
            <person name="Lapierre P."/>
            <person name="Tisa L.S."/>
            <person name="Gogarten J.P."/>
            <person name="Alloisio N."/>
            <person name="Bagnarol E."/>
            <person name="Bassi C.A."/>
            <person name="Berry A.M."/>
            <person name="Bickhart D.M."/>
            <person name="Choisne N."/>
            <person name="Couloux A."/>
            <person name="Cournoyer B."/>
            <person name="Cruveiller S."/>
            <person name="Daubin V."/>
            <person name="Demange N."/>
            <person name="Francino M.P."/>
            <person name="Goltsman E."/>
            <person name="Huang Y."/>
            <person name="Kopp O.R."/>
            <person name="Labarre L."/>
            <person name="Lapidus A."/>
            <person name="Lavire C."/>
            <person name="Marechal J."/>
            <person name="Martinez M."/>
            <person name="Mastronunzio J.E."/>
            <person name="Mullin B.C."/>
            <person name="Niemann J."/>
            <person name="Pujic P."/>
            <person name="Rawnsley T."/>
            <person name="Rouy Z."/>
            <person name="Schenowitz C."/>
            <person name="Sellstedt A."/>
            <person name="Tavares F."/>
            <person name="Tomkins J.P."/>
            <person name="Vallenet D."/>
            <person name="Valverde C."/>
            <person name="Wall L.G."/>
            <person name="Wang Y."/>
            <person name="Medigue C."/>
            <person name="Benson D.R."/>
        </authorList>
    </citation>
    <scope>NUCLEOTIDE SEQUENCE [LARGE SCALE GENOMIC DNA]</scope>
    <source>
        <strain evidence="12">DSM 45986 / CECT 9034 / ACN14a</strain>
    </source>
</reference>
<protein>
    <recommendedName>
        <fullName evidence="7">DNA 3'-5' helicase</fullName>
        <ecNumber evidence="7">5.6.2.4</ecNumber>
    </recommendedName>
</protein>
<dbReference type="eggNOG" id="COG0210">
    <property type="taxonomic scope" value="Bacteria"/>
</dbReference>
<evidence type="ECO:0000313" key="11">
    <source>
        <dbReference type="EMBL" id="CAJ58944.1"/>
    </source>
</evidence>
<dbReference type="PANTHER" id="PTHR11070:SF45">
    <property type="entry name" value="DNA 3'-5' HELICASE"/>
    <property type="match status" value="1"/>
</dbReference>
<dbReference type="GO" id="GO:0016887">
    <property type="term" value="F:ATP hydrolysis activity"/>
    <property type="evidence" value="ECO:0007669"/>
    <property type="project" value="RHEA"/>
</dbReference>
<evidence type="ECO:0000256" key="5">
    <source>
        <dbReference type="ARBA" id="ARBA00023235"/>
    </source>
</evidence>
<dbReference type="PROSITE" id="PS51198">
    <property type="entry name" value="UVRD_HELICASE_ATP_BIND"/>
    <property type="match status" value="1"/>
</dbReference>